<organism evidence="2 3">
    <name type="scientific">Candidatus Desulfosporosinus infrequens</name>
    <dbReference type="NCBI Taxonomy" id="2043169"/>
    <lineage>
        <taxon>Bacteria</taxon>
        <taxon>Bacillati</taxon>
        <taxon>Bacillota</taxon>
        <taxon>Clostridia</taxon>
        <taxon>Eubacteriales</taxon>
        <taxon>Desulfitobacteriaceae</taxon>
        <taxon>Desulfosporosinus</taxon>
    </lineage>
</organism>
<feature type="domain" description="AAA+ ATPase" evidence="1">
    <location>
        <begin position="21"/>
        <end position="163"/>
    </location>
</feature>
<dbReference type="OrthoDB" id="9776217at2"/>
<dbReference type="InterPro" id="IPR003593">
    <property type="entry name" value="AAA+_ATPase"/>
</dbReference>
<reference evidence="3" key="1">
    <citation type="submission" date="2018-02" db="EMBL/GenBank/DDBJ databases">
        <authorList>
            <person name="Hausmann B."/>
        </authorList>
    </citation>
    <scope>NUCLEOTIDE SEQUENCE [LARGE SCALE GENOMIC DNA]</scope>
    <source>
        <strain evidence="3">Peat soil MAG SbF1</strain>
    </source>
</reference>
<dbReference type="SUPFAM" id="SSF52540">
    <property type="entry name" value="P-loop containing nucleoside triphosphate hydrolases"/>
    <property type="match status" value="1"/>
</dbReference>
<name>A0A2U3LH54_9FIRM</name>
<dbReference type="InterPro" id="IPR027417">
    <property type="entry name" value="P-loop_NTPase"/>
</dbReference>
<dbReference type="CDD" id="cd00009">
    <property type="entry name" value="AAA"/>
    <property type="match status" value="1"/>
</dbReference>
<evidence type="ECO:0000313" key="3">
    <source>
        <dbReference type="Proteomes" id="UP000238916"/>
    </source>
</evidence>
<evidence type="ECO:0000313" key="2">
    <source>
        <dbReference type="EMBL" id="SPF51184.1"/>
    </source>
</evidence>
<dbReference type="AlphaFoldDB" id="A0A2U3LH54"/>
<proteinExistence type="predicted"/>
<dbReference type="Proteomes" id="UP000238916">
    <property type="component" value="Unassembled WGS sequence"/>
</dbReference>
<dbReference type="SMART" id="SM00382">
    <property type="entry name" value="AAA"/>
    <property type="match status" value="1"/>
</dbReference>
<accession>A0A2U3LH54</accession>
<dbReference type="PANTHER" id="PTHR30050">
    <property type="entry name" value="CHROMOSOMAL REPLICATION INITIATOR PROTEIN DNAA"/>
    <property type="match status" value="1"/>
</dbReference>
<dbReference type="GO" id="GO:0005524">
    <property type="term" value="F:ATP binding"/>
    <property type="evidence" value="ECO:0007669"/>
    <property type="project" value="InterPro"/>
</dbReference>
<dbReference type="PANTHER" id="PTHR30050:SF4">
    <property type="entry name" value="ATP-BINDING PROTEIN RV3427C IN INSERTION SEQUENCE-RELATED"/>
    <property type="match status" value="1"/>
</dbReference>
<evidence type="ECO:0000259" key="1">
    <source>
        <dbReference type="SMART" id="SM00382"/>
    </source>
</evidence>
<dbReference type="InterPro" id="IPR002611">
    <property type="entry name" value="IstB_ATP-bd"/>
</dbReference>
<sequence length="169" mass="19098">MHKGVINYLKLWPELIKSESDAKGFLLLGNPGVGKTMLASIIAKDMLDKGVQVVFVSSADLLAELRDAQFRKNESGMEAKIETLAKAQALILDDVGKEKPTEWVQAMYYRLIDLRYRANLLTGFTTNYYPKPLEERLGDYGEATVSRILGMTVDHLLFAKDFDHRTKKD</sequence>
<dbReference type="EMBL" id="OMOF01000445">
    <property type="protein sequence ID" value="SPF51184.1"/>
    <property type="molecule type" value="Genomic_DNA"/>
</dbReference>
<dbReference type="GO" id="GO:0006260">
    <property type="term" value="P:DNA replication"/>
    <property type="evidence" value="ECO:0007669"/>
    <property type="project" value="TreeGrafter"/>
</dbReference>
<dbReference type="Gene3D" id="3.40.50.300">
    <property type="entry name" value="P-loop containing nucleotide triphosphate hydrolases"/>
    <property type="match status" value="1"/>
</dbReference>
<dbReference type="Pfam" id="PF01695">
    <property type="entry name" value="IstB_IS21"/>
    <property type="match status" value="1"/>
</dbReference>
<gene>
    <name evidence="2" type="ORF">SBF1_50068</name>
</gene>
<protein>
    <submittedName>
        <fullName evidence="2">DNA replication protein</fullName>
    </submittedName>
</protein>